<dbReference type="GO" id="GO:0030866">
    <property type="term" value="P:cortical actin cytoskeleton organization"/>
    <property type="evidence" value="ECO:0007669"/>
    <property type="project" value="TreeGrafter"/>
</dbReference>
<feature type="compositionally biased region" description="Basic and acidic residues" evidence="2">
    <location>
        <begin position="518"/>
        <end position="532"/>
    </location>
</feature>
<feature type="compositionally biased region" description="Basic and acidic residues" evidence="2">
    <location>
        <begin position="872"/>
        <end position="935"/>
    </location>
</feature>
<dbReference type="PANTHER" id="PTHR45920">
    <property type="entry name" value="FORMIN HOMOLOGY 2 DOMAIN CONTAINING, ISOFORM I"/>
    <property type="match status" value="1"/>
</dbReference>
<dbReference type="InterPro" id="IPR042201">
    <property type="entry name" value="FH2_Formin_sf"/>
</dbReference>
<dbReference type="SUPFAM" id="SSF101447">
    <property type="entry name" value="Formin homology 2 domain (FH2 domain)"/>
    <property type="match status" value="1"/>
</dbReference>
<feature type="region of interest" description="Disordered" evidence="2">
    <location>
        <begin position="858"/>
        <end position="959"/>
    </location>
</feature>
<dbReference type="InterPro" id="IPR014767">
    <property type="entry name" value="DAD_dom"/>
</dbReference>
<keyword evidence="6" id="KW-1185">Reference proteome</keyword>
<keyword evidence="3" id="KW-0472">Membrane</keyword>
<gene>
    <name evidence="5" type="ORF">Baya_16584</name>
</gene>
<reference evidence="5 6" key="1">
    <citation type="journal article" date="2019" name="Genome Biol. Evol.">
        <title>Whole-Genome Sequencing of the Giant Devil Catfish, Bagarius yarrelli.</title>
        <authorList>
            <person name="Jiang W."/>
            <person name="Lv Y."/>
            <person name="Cheng L."/>
            <person name="Yang K."/>
            <person name="Chao B."/>
            <person name="Wang X."/>
            <person name="Li Y."/>
            <person name="Pan X."/>
            <person name="You X."/>
            <person name="Zhang Y."/>
            <person name="Yang J."/>
            <person name="Li J."/>
            <person name="Zhang X."/>
            <person name="Liu S."/>
            <person name="Sun C."/>
            <person name="Yang J."/>
            <person name="Shi Q."/>
        </authorList>
    </citation>
    <scope>NUCLEOTIDE SEQUENCE [LARGE SCALE GENOMIC DNA]</scope>
    <source>
        <strain evidence="5">JWS20170419001</strain>
        <tissue evidence="5">Muscle</tissue>
    </source>
</reference>
<feature type="compositionally biased region" description="Polar residues" evidence="2">
    <location>
        <begin position="333"/>
        <end position="359"/>
    </location>
</feature>
<evidence type="ECO:0000256" key="3">
    <source>
        <dbReference type="SAM" id="Phobius"/>
    </source>
</evidence>
<feature type="compositionally biased region" description="Acidic residues" evidence="2">
    <location>
        <begin position="41"/>
        <end position="62"/>
    </location>
</feature>
<feature type="compositionally biased region" description="Acidic residues" evidence="2">
    <location>
        <begin position="137"/>
        <end position="148"/>
    </location>
</feature>
<evidence type="ECO:0000313" key="6">
    <source>
        <dbReference type="Proteomes" id="UP000319801"/>
    </source>
</evidence>
<feature type="transmembrane region" description="Helical" evidence="3">
    <location>
        <begin position="1079"/>
        <end position="1105"/>
    </location>
</feature>
<accession>A0A556VVY1</accession>
<feature type="region of interest" description="Disordered" evidence="2">
    <location>
        <begin position="548"/>
        <end position="571"/>
    </location>
</feature>
<keyword evidence="1" id="KW-0175">Coiled coil</keyword>
<dbReference type="Pfam" id="PF02181">
    <property type="entry name" value="FH2"/>
    <property type="match status" value="1"/>
</dbReference>
<feature type="compositionally biased region" description="Acidic residues" evidence="2">
    <location>
        <begin position="399"/>
        <end position="428"/>
    </location>
</feature>
<feature type="transmembrane region" description="Helical" evidence="3">
    <location>
        <begin position="1026"/>
        <end position="1058"/>
    </location>
</feature>
<evidence type="ECO:0000259" key="4">
    <source>
        <dbReference type="PROSITE" id="PS51231"/>
    </source>
</evidence>
<dbReference type="GO" id="GO:0005737">
    <property type="term" value="C:cytoplasm"/>
    <property type="evidence" value="ECO:0007669"/>
    <property type="project" value="TreeGrafter"/>
</dbReference>
<dbReference type="GO" id="GO:0005856">
    <property type="term" value="C:cytoskeleton"/>
    <property type="evidence" value="ECO:0007669"/>
    <property type="project" value="TreeGrafter"/>
</dbReference>
<name>A0A556VVY1_BAGYA</name>
<feature type="compositionally biased region" description="Basic residues" evidence="2">
    <location>
        <begin position="950"/>
        <end position="959"/>
    </location>
</feature>
<feature type="coiled-coil region" evidence="1">
    <location>
        <begin position="256"/>
        <end position="285"/>
    </location>
</feature>
<keyword evidence="3" id="KW-1133">Transmembrane helix</keyword>
<feature type="transmembrane region" description="Helical" evidence="3">
    <location>
        <begin position="983"/>
        <end position="1006"/>
    </location>
</feature>
<keyword evidence="3" id="KW-0812">Transmembrane</keyword>
<feature type="compositionally biased region" description="Pro residues" evidence="2">
    <location>
        <begin position="615"/>
        <end position="649"/>
    </location>
</feature>
<evidence type="ECO:0000256" key="2">
    <source>
        <dbReference type="SAM" id="MobiDB-lite"/>
    </source>
</evidence>
<feature type="domain" description="DAD" evidence="4">
    <location>
        <begin position="924"/>
        <end position="956"/>
    </location>
</feature>
<feature type="region of interest" description="Disordered" evidence="2">
    <location>
        <begin position="329"/>
        <end position="471"/>
    </location>
</feature>
<dbReference type="GO" id="GO:0045214">
    <property type="term" value="P:sarcomere organization"/>
    <property type="evidence" value="ECO:0007669"/>
    <property type="project" value="TreeGrafter"/>
</dbReference>
<sequence length="1307" mass="143970">MEEVKGDVDGGGDGGGDRGNGGGDGGGDRGDGGGDGGGDGEVMEEVIEVMEEVIEVMEEVMEETTLQQEDGDDDDDHGNLRSQRVTGRGLERRRSHRYSLGKTGHGSYLSPASSQRTNLNSEEECEEGAETPLTESNSDDGVDDDEEGESKVCSIVSEQSHSPPSAGGEVTCVKESESYVKPPSLLASLLAQHRSSVTVPPCLEMTPPLRGSTRSQRHLPYIPHSPFHLFSYDIEEEVGLNQRSSERSPLLLSSSYRQHQESLAAERERRRIEREERLQKIEREERNRHSRDYAVNMEEARLAREERFKTVERLAAEEYERERVWSAPHGQSDFCQSSQENTPTSVMSQEDLDTPTSPHLTDDKFQSDKFLTISEPEQQEQEEDLEKNSEQLMEGTAEKEEELVEEEEETEAEVEEPDNNAQDAEGEDSVILSDKERQNESVNEKDNCSASSISSSSSTLERETGQSSEQCRDILNSKLFMMDMLYSQTMKPDEEEEELEKEAGTPGNESEESLLVGRSKETEENSSEKKMENGTVRAFAERFGDLVKGFSQEDQKILPPPPAPTPKRDSDHMWDQLMTEAYELRIRDIDFTDLGDEDDRDILDSGDYIMSGALAPPPPPPPPFPFNITPPPPPPAFGAGPAPPPPPQPDCSFFQKKKKTIRLFWSEVRPDEWRFLGLRRGHLSLWSKLEPVKLDSSKLENLFESKSKELNVTKLNIGLTVLPPPRTIKSAILNFDEYALNKEGIEKLLMMIPTEEEKQRIQEAHMLNPDVPLGSAESFLLTLSSISELCARLHLWAFKMDYETIEKEVAEPLQDLKEGMEQLEKNKTFRYILSAVLAIGNFLNGSRAGLRVRSSCSSNVSTAGKNEVQGLNHEEDAAEHETMTAVLKREEAAGEPERDVWSPRITDKDQSQTAREVTEDRGTDDAADELMERIVRSATQNSQDRAQLRERRRSRANRKPRGCKFTFPLQASMSQTKHTYHHILIYLSVCLLSVSSLVCLSVLSPLSHVSCLLSRLSSLSPVWSSLMSVFLPLCTSISLSVSLSLCLSLSCLFCLLSLCSPSSLSPYLFSISLSPSLSLSVYLSASLLSLLCLFVSPISVCSLSLCSLSYLSPCLSLSLSLFPSLCLSISVSLSLSLSLSVSLSSVSPLSVSLSLLSLSLSLSASLSLSLSSLLSLHLSLSLCLLSLCPSLSVSSLSVPSLCLSLSLCLPLSLSLLSLSLSVSTSSSALSLSLFLSLLSLSPPSLCLPSLCLSLSVSLLSVCLSLSHSLWPLSLSRSLCSPSLCLCSLSLSLCLCLSQIQMQECLLV</sequence>
<feature type="compositionally biased region" description="Low complexity" evidence="2">
    <location>
        <begin position="449"/>
        <end position="458"/>
    </location>
</feature>
<evidence type="ECO:0000256" key="1">
    <source>
        <dbReference type="SAM" id="Coils"/>
    </source>
</evidence>
<dbReference type="Proteomes" id="UP000319801">
    <property type="component" value="Unassembled WGS sequence"/>
</dbReference>
<dbReference type="Gene3D" id="1.20.58.2220">
    <property type="entry name" value="Formin, FH2 domain"/>
    <property type="match status" value="1"/>
</dbReference>
<dbReference type="GO" id="GO:0055003">
    <property type="term" value="P:cardiac myofibril assembly"/>
    <property type="evidence" value="ECO:0007669"/>
    <property type="project" value="TreeGrafter"/>
</dbReference>
<feature type="transmembrane region" description="Helical" evidence="3">
    <location>
        <begin position="1117"/>
        <end position="1137"/>
    </location>
</feature>
<dbReference type="InterPro" id="IPR015425">
    <property type="entry name" value="FH2_Formin"/>
</dbReference>
<dbReference type="GO" id="GO:0051015">
    <property type="term" value="F:actin filament binding"/>
    <property type="evidence" value="ECO:0007669"/>
    <property type="project" value="TreeGrafter"/>
</dbReference>
<dbReference type="SMART" id="SM00498">
    <property type="entry name" value="FH2"/>
    <property type="match status" value="1"/>
</dbReference>
<feature type="compositionally biased region" description="Polar residues" evidence="2">
    <location>
        <begin position="110"/>
        <end position="120"/>
    </location>
</feature>
<proteinExistence type="predicted"/>
<dbReference type="PANTHER" id="PTHR45920:SF3">
    <property type="entry name" value="FH1_FH2 DOMAIN-CONTAINING PROTEIN 3"/>
    <property type="match status" value="1"/>
</dbReference>
<organism evidence="5 6">
    <name type="scientific">Bagarius yarrelli</name>
    <name type="common">Goonch</name>
    <name type="synonym">Bagrus yarrelli</name>
    <dbReference type="NCBI Taxonomy" id="175774"/>
    <lineage>
        <taxon>Eukaryota</taxon>
        <taxon>Metazoa</taxon>
        <taxon>Chordata</taxon>
        <taxon>Craniata</taxon>
        <taxon>Vertebrata</taxon>
        <taxon>Euteleostomi</taxon>
        <taxon>Actinopterygii</taxon>
        <taxon>Neopterygii</taxon>
        <taxon>Teleostei</taxon>
        <taxon>Ostariophysi</taxon>
        <taxon>Siluriformes</taxon>
        <taxon>Sisoridae</taxon>
        <taxon>Sisorinae</taxon>
        <taxon>Bagarius</taxon>
    </lineage>
</organism>
<dbReference type="EMBL" id="VCAZ01000322">
    <property type="protein sequence ID" value="TTZ70354.1"/>
    <property type="molecule type" value="Genomic_DNA"/>
</dbReference>
<feature type="region of interest" description="Disordered" evidence="2">
    <location>
        <begin position="485"/>
        <end position="535"/>
    </location>
</feature>
<comment type="caution">
    <text evidence="5">The sequence shown here is derived from an EMBL/GenBank/DDBJ whole genome shotgun (WGS) entry which is preliminary data.</text>
</comment>
<feature type="region of interest" description="Disordered" evidence="2">
    <location>
        <begin position="612"/>
        <end position="651"/>
    </location>
</feature>
<feature type="compositionally biased region" description="Gly residues" evidence="2">
    <location>
        <begin position="9"/>
        <end position="25"/>
    </location>
</feature>
<dbReference type="OrthoDB" id="9806920at2759"/>
<feature type="compositionally biased region" description="Basic and acidic residues" evidence="2">
    <location>
        <begin position="433"/>
        <end position="447"/>
    </location>
</feature>
<dbReference type="PROSITE" id="PS51231">
    <property type="entry name" value="DAD"/>
    <property type="match status" value="1"/>
</dbReference>
<protein>
    <submittedName>
        <fullName evidence="5">FH1/FH2 domain-containing protein 3</fullName>
    </submittedName>
</protein>
<feature type="region of interest" description="Disordered" evidence="2">
    <location>
        <begin position="1"/>
        <end position="170"/>
    </location>
</feature>
<feature type="transmembrane region" description="Helical" evidence="3">
    <location>
        <begin position="828"/>
        <end position="845"/>
    </location>
</feature>
<evidence type="ECO:0000313" key="5">
    <source>
        <dbReference type="EMBL" id="TTZ70354.1"/>
    </source>
</evidence>